<sequence length="240" mass="27476">MTVPLRSVIEYYCRRCDENNLKKGNRRPRCSLCSTNCPTKHYCNMCVKRKMDQNHQRESKMAFLQLKWQPEGTKDCDNELILLQAADGECVPVNGLILVSRSRVFDVMLKANMVESQTKTIKLEDMNTAVLHSFVRFLYSANASAEDLQQHSPNLLLAANKYEVDLLKGVCENFMVKNLTKDSALTYLEVGYLCDSFLVKNAAFDVVSRCYTEYELDEGFQNLGRKHPGLAVEFCKYLLP</sequence>
<name>A0ACC2EDN0_DIPCM</name>
<protein>
    <submittedName>
        <fullName evidence="1">Uncharacterized protein</fullName>
    </submittedName>
</protein>
<keyword evidence="2" id="KW-1185">Reference proteome</keyword>
<evidence type="ECO:0000313" key="2">
    <source>
        <dbReference type="Proteomes" id="UP001162992"/>
    </source>
</evidence>
<dbReference type="EMBL" id="CM055093">
    <property type="protein sequence ID" value="KAJ7564614.1"/>
    <property type="molecule type" value="Genomic_DNA"/>
</dbReference>
<dbReference type="Proteomes" id="UP001162992">
    <property type="component" value="Chromosome 2"/>
</dbReference>
<proteinExistence type="predicted"/>
<evidence type="ECO:0000313" key="1">
    <source>
        <dbReference type="EMBL" id="KAJ7564614.1"/>
    </source>
</evidence>
<organism evidence="1 2">
    <name type="scientific">Diphasiastrum complanatum</name>
    <name type="common">Issler's clubmoss</name>
    <name type="synonym">Lycopodium complanatum</name>
    <dbReference type="NCBI Taxonomy" id="34168"/>
    <lineage>
        <taxon>Eukaryota</taxon>
        <taxon>Viridiplantae</taxon>
        <taxon>Streptophyta</taxon>
        <taxon>Embryophyta</taxon>
        <taxon>Tracheophyta</taxon>
        <taxon>Lycopodiopsida</taxon>
        <taxon>Lycopodiales</taxon>
        <taxon>Lycopodiaceae</taxon>
        <taxon>Lycopodioideae</taxon>
        <taxon>Diphasiastrum</taxon>
    </lineage>
</organism>
<gene>
    <name evidence="1" type="ORF">O6H91_02G025700</name>
</gene>
<accession>A0ACC2EDN0</accession>
<reference evidence="2" key="1">
    <citation type="journal article" date="2024" name="Proc. Natl. Acad. Sci. U.S.A.">
        <title>Extraordinary preservation of gene collinearity over three hundred million years revealed in homosporous lycophytes.</title>
        <authorList>
            <person name="Li C."/>
            <person name="Wickell D."/>
            <person name="Kuo L.Y."/>
            <person name="Chen X."/>
            <person name="Nie B."/>
            <person name="Liao X."/>
            <person name="Peng D."/>
            <person name="Ji J."/>
            <person name="Jenkins J."/>
            <person name="Williams M."/>
            <person name="Shu S."/>
            <person name="Plott C."/>
            <person name="Barry K."/>
            <person name="Rajasekar S."/>
            <person name="Grimwood J."/>
            <person name="Han X."/>
            <person name="Sun S."/>
            <person name="Hou Z."/>
            <person name="He W."/>
            <person name="Dai G."/>
            <person name="Sun C."/>
            <person name="Schmutz J."/>
            <person name="Leebens-Mack J.H."/>
            <person name="Li F.W."/>
            <person name="Wang L."/>
        </authorList>
    </citation>
    <scope>NUCLEOTIDE SEQUENCE [LARGE SCALE GENOMIC DNA]</scope>
    <source>
        <strain evidence="2">cv. PW_Plant_1</strain>
    </source>
</reference>
<comment type="caution">
    <text evidence="1">The sequence shown here is derived from an EMBL/GenBank/DDBJ whole genome shotgun (WGS) entry which is preliminary data.</text>
</comment>